<organism evidence="2 3">
    <name type="scientific">Salinicola lusitanus</name>
    <dbReference type="NCBI Taxonomy" id="1949085"/>
    <lineage>
        <taxon>Bacteria</taxon>
        <taxon>Pseudomonadati</taxon>
        <taxon>Pseudomonadota</taxon>
        <taxon>Gammaproteobacteria</taxon>
        <taxon>Oceanospirillales</taxon>
        <taxon>Halomonadaceae</taxon>
        <taxon>Salinicola</taxon>
    </lineage>
</organism>
<evidence type="ECO:0000313" key="2">
    <source>
        <dbReference type="EMBL" id="XAD56263.1"/>
    </source>
</evidence>
<keyword evidence="3" id="KW-1185">Reference proteome</keyword>
<dbReference type="Proteomes" id="UP001453229">
    <property type="component" value="Chromosome"/>
</dbReference>
<name>A0ABZ3CYY4_9GAMM</name>
<evidence type="ECO:0000313" key="3">
    <source>
        <dbReference type="Proteomes" id="UP001453229"/>
    </source>
</evidence>
<accession>A0ABZ3CYY4</accession>
<feature type="region of interest" description="Disordered" evidence="1">
    <location>
        <begin position="28"/>
        <end position="52"/>
    </location>
</feature>
<protein>
    <submittedName>
        <fullName evidence="2">Uncharacterized protein</fullName>
    </submittedName>
</protein>
<gene>
    <name evidence="2" type="ORF">AAGT95_09810</name>
</gene>
<reference evidence="2 3" key="1">
    <citation type="submission" date="2024-04" db="EMBL/GenBank/DDBJ databases">
        <title>Salinicola lusitanus LLJ914,a marine bacterium isolated from the Okinawa Trough.</title>
        <authorList>
            <person name="Li J."/>
        </authorList>
    </citation>
    <scope>NUCLEOTIDE SEQUENCE [LARGE SCALE GENOMIC DNA]</scope>
    <source>
        <strain evidence="2 3">LLJ914</strain>
    </source>
</reference>
<evidence type="ECO:0000256" key="1">
    <source>
        <dbReference type="SAM" id="MobiDB-lite"/>
    </source>
</evidence>
<dbReference type="RefSeq" id="WP_157958245.1">
    <property type="nucleotide sequence ID" value="NZ_CP151919.1"/>
</dbReference>
<proteinExistence type="predicted"/>
<feature type="compositionally biased region" description="Low complexity" evidence="1">
    <location>
        <begin position="34"/>
        <end position="43"/>
    </location>
</feature>
<dbReference type="EMBL" id="CP151919">
    <property type="protein sequence ID" value="XAD56263.1"/>
    <property type="molecule type" value="Genomic_DNA"/>
</dbReference>
<sequence>MIKGIIFCVCFLFAQLFVLSYIDHRHGSGESVTRQAVAAQNNQRQRDEEEQA</sequence>